<dbReference type="OrthoDB" id="10254663at2759"/>
<protein>
    <submittedName>
        <fullName evidence="2">Uncharacterized protein</fullName>
    </submittedName>
</protein>
<name>A0A8S1SP61_PAROT</name>
<feature type="region of interest" description="Disordered" evidence="1">
    <location>
        <begin position="1"/>
        <end position="26"/>
    </location>
</feature>
<dbReference type="PANTHER" id="PTHR37027:SF2">
    <property type="entry name" value="CHROMOSOME UNDETERMINED SCAFFOLD_148, WHOLE GENOME SHOTGUN SEQUENCE"/>
    <property type="match status" value="1"/>
</dbReference>
<organism evidence="2 3">
    <name type="scientific">Paramecium octaurelia</name>
    <dbReference type="NCBI Taxonomy" id="43137"/>
    <lineage>
        <taxon>Eukaryota</taxon>
        <taxon>Sar</taxon>
        <taxon>Alveolata</taxon>
        <taxon>Ciliophora</taxon>
        <taxon>Intramacronucleata</taxon>
        <taxon>Oligohymenophorea</taxon>
        <taxon>Peniculida</taxon>
        <taxon>Parameciidae</taxon>
        <taxon>Paramecium</taxon>
    </lineage>
</organism>
<sequence>MSASKLMYSSPGPKNQSAISFAGDRDRALSPSRAKISQYLKSSQISNIQLMKTRHLKKKFLNKSLKFQKIKPQSSNKEMNLNLSCQKNNYKKWRKELKKEDYQRDQKLRNKDLKLLETNQGKELQSEKVNRKDYQQKITKTTDDRVYSLRVDIARQKNIEKKQKKRMLKKLEIEFYNYRRKLRKEGNQQVIKRLGDSILKLQEILTTEKNQREAAQTQMFKMLDEVISYLNGELNAEKMKGKRQRRALKILLIKHAIELEIH</sequence>
<dbReference type="Proteomes" id="UP000683925">
    <property type="component" value="Unassembled WGS sequence"/>
</dbReference>
<dbReference type="EMBL" id="CAJJDP010000011">
    <property type="protein sequence ID" value="CAD8141149.1"/>
    <property type="molecule type" value="Genomic_DNA"/>
</dbReference>
<comment type="caution">
    <text evidence="2">The sequence shown here is derived from an EMBL/GenBank/DDBJ whole genome shotgun (WGS) entry which is preliminary data.</text>
</comment>
<dbReference type="InterPro" id="IPR038835">
    <property type="entry name" value="Giardin_beta-like"/>
</dbReference>
<gene>
    <name evidence="2" type="ORF">POCTA_138.1.T0120266</name>
</gene>
<dbReference type="AlphaFoldDB" id="A0A8S1SP61"/>
<evidence type="ECO:0000313" key="3">
    <source>
        <dbReference type="Proteomes" id="UP000683925"/>
    </source>
</evidence>
<proteinExistence type="predicted"/>
<keyword evidence="3" id="KW-1185">Reference proteome</keyword>
<dbReference type="PANTHER" id="PTHR37027">
    <property type="entry name" value="KDE4"/>
    <property type="match status" value="1"/>
</dbReference>
<evidence type="ECO:0000313" key="2">
    <source>
        <dbReference type="EMBL" id="CAD8141149.1"/>
    </source>
</evidence>
<evidence type="ECO:0000256" key="1">
    <source>
        <dbReference type="SAM" id="MobiDB-lite"/>
    </source>
</evidence>
<reference evidence="2" key="1">
    <citation type="submission" date="2021-01" db="EMBL/GenBank/DDBJ databases">
        <authorList>
            <consortium name="Genoscope - CEA"/>
            <person name="William W."/>
        </authorList>
    </citation>
    <scope>NUCLEOTIDE SEQUENCE</scope>
</reference>
<accession>A0A8S1SP61</accession>